<evidence type="ECO:0000313" key="4">
    <source>
        <dbReference type="Proteomes" id="UP000460718"/>
    </source>
</evidence>
<dbReference type="Gene3D" id="1.10.40.30">
    <property type="entry name" value="Fumarase/aspartase (C-terminal domain)"/>
    <property type="match status" value="1"/>
</dbReference>
<dbReference type="Proteomes" id="UP000460718">
    <property type="component" value="Unassembled WGS sequence"/>
</dbReference>
<gene>
    <name evidence="3" type="ORF">PF011_g3322</name>
</gene>
<dbReference type="InterPro" id="IPR009049">
    <property type="entry name" value="Argininosuccinate_lyase"/>
</dbReference>
<evidence type="ECO:0000256" key="1">
    <source>
        <dbReference type="ARBA" id="ARBA00010755"/>
    </source>
</evidence>
<dbReference type="FunFam" id="1.10.40.30:FF:000001">
    <property type="entry name" value="Argininosuccinate lyase"/>
    <property type="match status" value="1"/>
</dbReference>
<dbReference type="InterPro" id="IPR029419">
    <property type="entry name" value="Arg_succ_lyase_C"/>
</dbReference>
<accession>A0A6A3M3F7</accession>
<dbReference type="EMBL" id="QXFW01000109">
    <property type="protein sequence ID" value="KAE9024810.1"/>
    <property type="molecule type" value="Genomic_DNA"/>
</dbReference>
<evidence type="ECO:0000313" key="3">
    <source>
        <dbReference type="EMBL" id="KAE9024810.1"/>
    </source>
</evidence>
<comment type="caution">
    <text evidence="3">The sequence shown here is derived from an EMBL/GenBank/DDBJ whole genome shotgun (WGS) entry which is preliminary data.</text>
</comment>
<proteinExistence type="inferred from homology"/>
<protein>
    <recommendedName>
        <fullName evidence="2">Argininosuccinate lyase C-terminal domain-containing protein</fullName>
    </recommendedName>
</protein>
<name>A0A6A3M3F7_9STRA</name>
<dbReference type="InterPro" id="IPR008948">
    <property type="entry name" value="L-Aspartase-like"/>
</dbReference>
<feature type="domain" description="Argininosuccinate lyase C-terminal" evidence="2">
    <location>
        <begin position="9"/>
        <end position="76"/>
    </location>
</feature>
<dbReference type="PANTHER" id="PTHR43814">
    <property type="entry name" value="ARGININOSUCCINATE LYASE"/>
    <property type="match status" value="1"/>
</dbReference>
<comment type="similarity">
    <text evidence="1">Belongs to the lyase 1 family. Argininosuccinate lyase subfamily.</text>
</comment>
<dbReference type="Gene3D" id="1.20.200.10">
    <property type="entry name" value="Fumarase/aspartase (Central domain)"/>
    <property type="match status" value="1"/>
</dbReference>
<dbReference type="PANTHER" id="PTHR43814:SF1">
    <property type="entry name" value="ARGININOSUCCINATE LYASE"/>
    <property type="match status" value="1"/>
</dbReference>
<dbReference type="GO" id="GO:0005829">
    <property type="term" value="C:cytosol"/>
    <property type="evidence" value="ECO:0007669"/>
    <property type="project" value="TreeGrafter"/>
</dbReference>
<sequence>MRSFLVTEMLATDLAEYLVRKGVPFRETHHVAGAAVRLAEDKNKPLSALTFEELSTLHPKFEQDVIDVWDFDVSVERKNVTGGTSKSAVEKQIANIKAWLA</sequence>
<dbReference type="GO" id="GO:0042450">
    <property type="term" value="P:L-arginine biosynthetic process via ornithine"/>
    <property type="evidence" value="ECO:0007669"/>
    <property type="project" value="InterPro"/>
</dbReference>
<evidence type="ECO:0000259" key="2">
    <source>
        <dbReference type="Pfam" id="PF14698"/>
    </source>
</evidence>
<dbReference type="AlphaFoldDB" id="A0A6A3M3F7"/>
<reference evidence="3 4" key="1">
    <citation type="submission" date="2018-09" db="EMBL/GenBank/DDBJ databases">
        <title>Genomic investigation of the strawberry pathogen Phytophthora fragariae indicates pathogenicity is determined by transcriptional variation in three key races.</title>
        <authorList>
            <person name="Adams T.M."/>
            <person name="Armitage A.D."/>
            <person name="Sobczyk M.K."/>
            <person name="Bates H.J."/>
            <person name="Dunwell J.M."/>
            <person name="Nellist C.F."/>
            <person name="Harrison R.J."/>
        </authorList>
    </citation>
    <scope>NUCLEOTIDE SEQUENCE [LARGE SCALE GENOMIC DNA]</scope>
    <source>
        <strain evidence="3 4">SCRP245</strain>
    </source>
</reference>
<dbReference type="SUPFAM" id="SSF48557">
    <property type="entry name" value="L-aspartase-like"/>
    <property type="match status" value="1"/>
</dbReference>
<dbReference type="Pfam" id="PF14698">
    <property type="entry name" value="ASL_C2"/>
    <property type="match status" value="1"/>
</dbReference>
<organism evidence="3 4">
    <name type="scientific">Phytophthora fragariae</name>
    <dbReference type="NCBI Taxonomy" id="53985"/>
    <lineage>
        <taxon>Eukaryota</taxon>
        <taxon>Sar</taxon>
        <taxon>Stramenopiles</taxon>
        <taxon>Oomycota</taxon>
        <taxon>Peronosporomycetes</taxon>
        <taxon>Peronosporales</taxon>
        <taxon>Peronosporaceae</taxon>
        <taxon>Phytophthora</taxon>
    </lineage>
</organism>
<dbReference type="GO" id="GO:0004056">
    <property type="term" value="F:argininosuccinate lyase activity"/>
    <property type="evidence" value="ECO:0007669"/>
    <property type="project" value="InterPro"/>
</dbReference>